<dbReference type="AlphaFoldDB" id="A0AAD7ZXH8"/>
<dbReference type="EMBL" id="JASPKZ010005675">
    <property type="protein sequence ID" value="KAJ9588516.1"/>
    <property type="molecule type" value="Genomic_DNA"/>
</dbReference>
<proteinExistence type="predicted"/>
<dbReference type="Proteomes" id="UP001233999">
    <property type="component" value="Unassembled WGS sequence"/>
</dbReference>
<organism evidence="1 2">
    <name type="scientific">Diploptera punctata</name>
    <name type="common">Pacific beetle cockroach</name>
    <dbReference type="NCBI Taxonomy" id="6984"/>
    <lineage>
        <taxon>Eukaryota</taxon>
        <taxon>Metazoa</taxon>
        <taxon>Ecdysozoa</taxon>
        <taxon>Arthropoda</taxon>
        <taxon>Hexapoda</taxon>
        <taxon>Insecta</taxon>
        <taxon>Pterygota</taxon>
        <taxon>Neoptera</taxon>
        <taxon>Polyneoptera</taxon>
        <taxon>Dictyoptera</taxon>
        <taxon>Blattodea</taxon>
        <taxon>Blaberoidea</taxon>
        <taxon>Blaberidae</taxon>
        <taxon>Diplopterinae</taxon>
        <taxon>Diploptera</taxon>
    </lineage>
</organism>
<comment type="caution">
    <text evidence="1">The sequence shown here is derived from an EMBL/GenBank/DDBJ whole genome shotgun (WGS) entry which is preliminary data.</text>
</comment>
<accession>A0AAD7ZXH8</accession>
<feature type="non-terminal residue" evidence="1">
    <location>
        <position position="1"/>
    </location>
</feature>
<evidence type="ECO:0000313" key="2">
    <source>
        <dbReference type="Proteomes" id="UP001233999"/>
    </source>
</evidence>
<reference evidence="1" key="2">
    <citation type="submission" date="2023-05" db="EMBL/GenBank/DDBJ databases">
        <authorList>
            <person name="Fouks B."/>
        </authorList>
    </citation>
    <scope>NUCLEOTIDE SEQUENCE</scope>
    <source>
        <strain evidence="1">Stay&amp;Tobe</strain>
        <tissue evidence="1">Testes</tissue>
    </source>
</reference>
<evidence type="ECO:0000313" key="1">
    <source>
        <dbReference type="EMBL" id="KAJ9588516.1"/>
    </source>
</evidence>
<reference evidence="1" key="1">
    <citation type="journal article" date="2023" name="IScience">
        <title>Live-bearing cockroach genome reveals convergent evolutionary mechanisms linked to viviparity in insects and beyond.</title>
        <authorList>
            <person name="Fouks B."/>
            <person name="Harrison M.C."/>
            <person name="Mikhailova A.A."/>
            <person name="Marchal E."/>
            <person name="English S."/>
            <person name="Carruthers M."/>
            <person name="Jennings E.C."/>
            <person name="Chiamaka E.L."/>
            <person name="Frigard R.A."/>
            <person name="Pippel M."/>
            <person name="Attardo G.M."/>
            <person name="Benoit J.B."/>
            <person name="Bornberg-Bauer E."/>
            <person name="Tobe S.S."/>
        </authorList>
    </citation>
    <scope>NUCLEOTIDE SEQUENCE</scope>
    <source>
        <strain evidence="1">Stay&amp;Tobe</strain>
    </source>
</reference>
<keyword evidence="2" id="KW-1185">Reference proteome</keyword>
<protein>
    <submittedName>
        <fullName evidence="1">Uncharacterized protein</fullName>
    </submittedName>
</protein>
<feature type="non-terminal residue" evidence="1">
    <location>
        <position position="60"/>
    </location>
</feature>
<gene>
    <name evidence="1" type="ORF">L9F63_018113</name>
</gene>
<sequence>EIKVCGNVTPREFLSLLMETDSSMEPNSDLLCMKLPGIFQIVIKFKFTKQILVHRCDLEI</sequence>
<name>A0AAD7ZXH8_DIPPU</name>